<dbReference type="PANTHER" id="PTHR38011:SF7">
    <property type="entry name" value="2,5-DIAMINO-6-RIBOSYLAMINO-4(3H)-PYRIMIDINONE 5'-PHOSPHATE REDUCTASE"/>
    <property type="match status" value="1"/>
</dbReference>
<accession>A0A939LMQ8</accession>
<comment type="pathway">
    <text evidence="1">Cofactor biosynthesis; riboflavin biosynthesis.</text>
</comment>
<comment type="caution">
    <text evidence="5">The sequence shown here is derived from an EMBL/GenBank/DDBJ whole genome shotgun (WGS) entry which is preliminary data.</text>
</comment>
<dbReference type="EMBL" id="JAGEMK010000001">
    <property type="protein sequence ID" value="MBO1750531.1"/>
    <property type="molecule type" value="Genomic_DNA"/>
</dbReference>
<keyword evidence="6" id="KW-1185">Reference proteome</keyword>
<sequence length="267" mass="27399">MSSPPPLDVLVPTSSGRESREILPDPAEVELTALYGAPAGGLARANMIATVDGATAGPDGRSGSINGPADLRVFTTLRALADVVLVGAGTARTEGYGAPRTPLPLRSGRRARGQRDHPDLALVTRSGLLPAELLVEDPAPWVFTTGRAPGLDELRRALPAERLHVHDDEVDLGEALRTLRAAGRTSVLAEGGPALLGALVRRGLVGELCLTTSPVLVGSPVGILGPGSELAPPRPGALAHLLHAEGVLLARWLLGTPASSVQPAVAP</sequence>
<dbReference type="RefSeq" id="WP_208054173.1">
    <property type="nucleotide sequence ID" value="NZ_JAGEMK010000001.1"/>
</dbReference>
<evidence type="ECO:0000313" key="5">
    <source>
        <dbReference type="EMBL" id="MBO1750531.1"/>
    </source>
</evidence>
<keyword evidence="2" id="KW-0521">NADP</keyword>
<evidence type="ECO:0000256" key="2">
    <source>
        <dbReference type="ARBA" id="ARBA00022857"/>
    </source>
</evidence>
<dbReference type="InterPro" id="IPR002734">
    <property type="entry name" value="RibDG_C"/>
</dbReference>
<dbReference type="Proteomes" id="UP000664209">
    <property type="component" value="Unassembled WGS sequence"/>
</dbReference>
<proteinExistence type="predicted"/>
<evidence type="ECO:0000313" key="6">
    <source>
        <dbReference type="Proteomes" id="UP000664209"/>
    </source>
</evidence>
<name>A0A939LMQ8_9CELL</name>
<keyword evidence="3" id="KW-0560">Oxidoreductase</keyword>
<protein>
    <submittedName>
        <fullName evidence="5">Dihydrofolate reductase family protein</fullName>
    </submittedName>
</protein>
<feature type="domain" description="Bacterial bifunctional deaminase-reductase C-terminal" evidence="4">
    <location>
        <begin position="45"/>
        <end position="221"/>
    </location>
</feature>
<dbReference type="SUPFAM" id="SSF53597">
    <property type="entry name" value="Dihydrofolate reductase-like"/>
    <property type="match status" value="1"/>
</dbReference>
<gene>
    <name evidence="5" type="ORF">J4G33_01805</name>
</gene>
<evidence type="ECO:0000259" key="4">
    <source>
        <dbReference type="Pfam" id="PF01872"/>
    </source>
</evidence>
<dbReference type="PANTHER" id="PTHR38011">
    <property type="entry name" value="DIHYDROFOLATE REDUCTASE FAMILY PROTEIN (AFU_ORTHOLOGUE AFUA_8G06820)"/>
    <property type="match status" value="1"/>
</dbReference>
<dbReference type="Gene3D" id="3.40.430.10">
    <property type="entry name" value="Dihydrofolate Reductase, subunit A"/>
    <property type="match status" value="1"/>
</dbReference>
<dbReference type="InterPro" id="IPR024072">
    <property type="entry name" value="DHFR-like_dom_sf"/>
</dbReference>
<organism evidence="5 6">
    <name type="scientific">Actinotalea soli</name>
    <dbReference type="NCBI Taxonomy" id="2819234"/>
    <lineage>
        <taxon>Bacteria</taxon>
        <taxon>Bacillati</taxon>
        <taxon>Actinomycetota</taxon>
        <taxon>Actinomycetes</taxon>
        <taxon>Micrococcales</taxon>
        <taxon>Cellulomonadaceae</taxon>
        <taxon>Actinotalea</taxon>
    </lineage>
</organism>
<dbReference type="GO" id="GO:0008703">
    <property type="term" value="F:5-amino-6-(5-phosphoribosylamino)uracil reductase activity"/>
    <property type="evidence" value="ECO:0007669"/>
    <property type="project" value="InterPro"/>
</dbReference>
<dbReference type="InterPro" id="IPR050765">
    <property type="entry name" value="Riboflavin_Biosynth_HTPR"/>
</dbReference>
<reference evidence="5" key="1">
    <citation type="submission" date="2021-03" db="EMBL/GenBank/DDBJ databases">
        <title>Actinotalea soli sp. nov., isolated from soil.</title>
        <authorList>
            <person name="Ping W."/>
            <person name="Zhang J."/>
        </authorList>
    </citation>
    <scope>NUCLEOTIDE SEQUENCE</scope>
    <source>
        <strain evidence="5">BY-33</strain>
    </source>
</reference>
<evidence type="ECO:0000256" key="1">
    <source>
        <dbReference type="ARBA" id="ARBA00005104"/>
    </source>
</evidence>
<dbReference type="AlphaFoldDB" id="A0A939LMQ8"/>
<dbReference type="Pfam" id="PF01872">
    <property type="entry name" value="RibD_C"/>
    <property type="match status" value="1"/>
</dbReference>
<evidence type="ECO:0000256" key="3">
    <source>
        <dbReference type="ARBA" id="ARBA00023002"/>
    </source>
</evidence>
<dbReference type="GO" id="GO:0009231">
    <property type="term" value="P:riboflavin biosynthetic process"/>
    <property type="evidence" value="ECO:0007669"/>
    <property type="project" value="InterPro"/>
</dbReference>